<feature type="transmembrane region" description="Helical" evidence="7">
    <location>
        <begin position="233"/>
        <end position="255"/>
    </location>
</feature>
<dbReference type="InterPro" id="IPR007895">
    <property type="entry name" value="MASE1"/>
</dbReference>
<feature type="transmembrane region" description="Helical" evidence="7">
    <location>
        <begin position="114"/>
        <end position="140"/>
    </location>
</feature>
<keyword evidence="10" id="KW-1185">Reference proteome</keyword>
<comment type="caution">
    <text evidence="9">The sequence shown here is derived from an EMBL/GenBank/DDBJ whole genome shotgun (WGS) entry which is preliminary data.</text>
</comment>
<gene>
    <name evidence="9" type="ORF">EHQ58_08805</name>
</gene>
<dbReference type="InterPro" id="IPR036457">
    <property type="entry name" value="PPM-type-like_dom_sf"/>
</dbReference>
<evidence type="ECO:0000256" key="3">
    <source>
        <dbReference type="ARBA" id="ARBA00022692"/>
    </source>
</evidence>
<keyword evidence="2" id="KW-1003">Cell membrane</keyword>
<sequence length="578" mass="65005">MKDFYTPRALLATFFLPIGYVICSKIGFQLAFLNSQVSPVWPPEGMALTALLLLGRAAIPGIFLGAFLANYLNNPHIPTALLIGIGNTLSSSLNFYFLLRITGNKDPLYSVRGLIYFITICSISGSALSASIGVTSLLYWDFLPSEAYWNVLFTWFSGEMQGFLIVAPLLFVWLNPDEKMGVRWFKKIELMLWCLMIYISGRIAFSDELPLLFLPIPFVILTSLRFRQYGATLASVILSFTAVTQTIHGMGVFAMKRSGNLSINDSLIYLDAFLFSINGIAYFLVAVSRERERAKQDAVESLEVLNRLKEIANEELEKKVFERTKVIEAQKLEIDKQLDVAKRIQESLFPNKEINPEPFEVCFRNVPMMKVGGDLFDIHWNPDTKELGAFICDVSGHGIPAAFLSALVKMSLDFWVRSPYLLTQSIEHIRNQITPNLKDHFVTASFIHIDTNTGKIKFARAGHFPLYIIKSSGELVTINPSGRAITAYFPTNSSESFYQLSPGDLIVLLTDGLTEASIPGEIQLYGEEQLLDLITINRMRPLTEIRDIVFDIILKYSGGEEMIQDDLTLALIRFKSNQ</sequence>
<dbReference type="Proteomes" id="UP000297693">
    <property type="component" value="Unassembled WGS sequence"/>
</dbReference>
<evidence type="ECO:0000313" key="10">
    <source>
        <dbReference type="Proteomes" id="UP000297693"/>
    </source>
</evidence>
<feature type="transmembrane region" description="Helical" evidence="7">
    <location>
        <begin position="211"/>
        <end position="226"/>
    </location>
</feature>
<evidence type="ECO:0000313" key="9">
    <source>
        <dbReference type="EMBL" id="TGL59336.1"/>
    </source>
</evidence>
<evidence type="ECO:0000256" key="6">
    <source>
        <dbReference type="ARBA" id="ARBA00023136"/>
    </source>
</evidence>
<accession>A0A4R9K2H9</accession>
<evidence type="ECO:0000256" key="2">
    <source>
        <dbReference type="ARBA" id="ARBA00022475"/>
    </source>
</evidence>
<dbReference type="SMART" id="SM00331">
    <property type="entry name" value="PP2C_SIG"/>
    <property type="match status" value="1"/>
</dbReference>
<feature type="domain" description="PPM-type phosphatase" evidence="8">
    <location>
        <begin position="356"/>
        <end position="574"/>
    </location>
</feature>
<name>A0A4R9K2H9_9LEPT</name>
<evidence type="ECO:0000256" key="4">
    <source>
        <dbReference type="ARBA" id="ARBA00022801"/>
    </source>
</evidence>
<dbReference type="Pfam" id="PF07228">
    <property type="entry name" value="SpoIIE"/>
    <property type="match status" value="1"/>
</dbReference>
<dbReference type="SUPFAM" id="SSF81606">
    <property type="entry name" value="PP2C-like"/>
    <property type="match status" value="1"/>
</dbReference>
<dbReference type="EMBL" id="RQGD01000024">
    <property type="protein sequence ID" value="TGL59336.1"/>
    <property type="molecule type" value="Genomic_DNA"/>
</dbReference>
<dbReference type="InterPro" id="IPR001932">
    <property type="entry name" value="PPM-type_phosphatase-like_dom"/>
</dbReference>
<feature type="transmembrane region" description="Helical" evidence="7">
    <location>
        <begin position="188"/>
        <end position="205"/>
    </location>
</feature>
<dbReference type="PANTHER" id="PTHR43156">
    <property type="entry name" value="STAGE II SPORULATION PROTEIN E-RELATED"/>
    <property type="match status" value="1"/>
</dbReference>
<keyword evidence="4" id="KW-0378">Hydrolase</keyword>
<dbReference type="Pfam" id="PF05231">
    <property type="entry name" value="MASE1"/>
    <property type="match status" value="1"/>
</dbReference>
<feature type="transmembrane region" description="Helical" evidence="7">
    <location>
        <begin position="12"/>
        <end position="33"/>
    </location>
</feature>
<feature type="transmembrane region" description="Helical" evidence="7">
    <location>
        <begin position="152"/>
        <end position="176"/>
    </location>
</feature>
<feature type="transmembrane region" description="Helical" evidence="7">
    <location>
        <begin position="267"/>
        <end position="287"/>
    </location>
</feature>
<feature type="transmembrane region" description="Helical" evidence="7">
    <location>
        <begin position="80"/>
        <end position="102"/>
    </location>
</feature>
<dbReference type="Gene3D" id="3.60.40.10">
    <property type="entry name" value="PPM-type phosphatase domain"/>
    <property type="match status" value="1"/>
</dbReference>
<keyword evidence="3 7" id="KW-0812">Transmembrane</keyword>
<keyword evidence="6 7" id="KW-0472">Membrane</keyword>
<dbReference type="PANTHER" id="PTHR43156:SF2">
    <property type="entry name" value="STAGE II SPORULATION PROTEIN E"/>
    <property type="match status" value="1"/>
</dbReference>
<organism evidence="9 10">
    <name type="scientific">Leptospira ognonensis</name>
    <dbReference type="NCBI Taxonomy" id="2484945"/>
    <lineage>
        <taxon>Bacteria</taxon>
        <taxon>Pseudomonadati</taxon>
        <taxon>Spirochaetota</taxon>
        <taxon>Spirochaetia</taxon>
        <taxon>Leptospirales</taxon>
        <taxon>Leptospiraceae</taxon>
        <taxon>Leptospira</taxon>
    </lineage>
</organism>
<keyword evidence="5 7" id="KW-1133">Transmembrane helix</keyword>
<proteinExistence type="predicted"/>
<dbReference type="InterPro" id="IPR052016">
    <property type="entry name" value="Bact_Sigma-Reg"/>
</dbReference>
<dbReference type="GO" id="GO:0016791">
    <property type="term" value="F:phosphatase activity"/>
    <property type="evidence" value="ECO:0007669"/>
    <property type="project" value="TreeGrafter"/>
</dbReference>
<comment type="subcellular location">
    <subcellularLocation>
        <location evidence="1">Cell membrane</location>
        <topology evidence="1">Multi-pass membrane protein</topology>
    </subcellularLocation>
</comment>
<dbReference type="RefSeq" id="WP_135623525.1">
    <property type="nucleotide sequence ID" value="NZ_RQGD01000024.1"/>
</dbReference>
<dbReference type="GO" id="GO:0005886">
    <property type="term" value="C:plasma membrane"/>
    <property type="evidence" value="ECO:0007669"/>
    <property type="project" value="UniProtKB-SubCell"/>
</dbReference>
<evidence type="ECO:0000259" key="8">
    <source>
        <dbReference type="SMART" id="SM00331"/>
    </source>
</evidence>
<reference evidence="9" key="1">
    <citation type="journal article" date="2019" name="PLoS Negl. Trop. Dis.">
        <title>Revisiting the worldwide diversity of Leptospira species in the environment.</title>
        <authorList>
            <person name="Vincent A.T."/>
            <person name="Schiettekatte O."/>
            <person name="Bourhy P."/>
            <person name="Veyrier F.J."/>
            <person name="Picardeau M."/>
        </authorList>
    </citation>
    <scope>NUCLEOTIDE SEQUENCE [LARGE SCALE GENOMIC DNA]</scope>
    <source>
        <strain evidence="9">201702476</strain>
    </source>
</reference>
<dbReference type="OrthoDB" id="311592at2"/>
<protein>
    <submittedName>
        <fullName evidence="9">Serine/threonine protein phosphatase</fullName>
    </submittedName>
</protein>
<feature type="transmembrane region" description="Helical" evidence="7">
    <location>
        <begin position="45"/>
        <end position="68"/>
    </location>
</feature>
<evidence type="ECO:0000256" key="5">
    <source>
        <dbReference type="ARBA" id="ARBA00022989"/>
    </source>
</evidence>
<evidence type="ECO:0000256" key="7">
    <source>
        <dbReference type="SAM" id="Phobius"/>
    </source>
</evidence>
<dbReference type="AlphaFoldDB" id="A0A4R9K2H9"/>
<evidence type="ECO:0000256" key="1">
    <source>
        <dbReference type="ARBA" id="ARBA00004651"/>
    </source>
</evidence>